<organism evidence="2 3">
    <name type="scientific">Cetraspora pellucida</name>
    <dbReference type="NCBI Taxonomy" id="1433469"/>
    <lineage>
        <taxon>Eukaryota</taxon>
        <taxon>Fungi</taxon>
        <taxon>Fungi incertae sedis</taxon>
        <taxon>Mucoromycota</taxon>
        <taxon>Glomeromycotina</taxon>
        <taxon>Glomeromycetes</taxon>
        <taxon>Diversisporales</taxon>
        <taxon>Gigasporaceae</taxon>
        <taxon>Cetraspora</taxon>
    </lineage>
</organism>
<sequence>MTKYSDHNTRHDAINNALQTLKGTPSRFKIPSTRSIARDYDISEATLRRAIKNDGPLPHPGCAKILTNHEEEQL</sequence>
<accession>A0A9N9P9T9</accession>
<comment type="caution">
    <text evidence="2">The sequence shown here is derived from an EMBL/GenBank/DDBJ whole genome shotgun (WGS) entry which is preliminary data.</text>
</comment>
<proteinExistence type="predicted"/>
<evidence type="ECO:0000313" key="2">
    <source>
        <dbReference type="EMBL" id="CAG8819550.1"/>
    </source>
</evidence>
<dbReference type="OrthoDB" id="10325269at2759"/>
<evidence type="ECO:0000256" key="1">
    <source>
        <dbReference type="SAM" id="MobiDB-lite"/>
    </source>
</evidence>
<gene>
    <name evidence="2" type="ORF">CPELLU_LOCUS19558</name>
</gene>
<feature type="non-terminal residue" evidence="2">
    <location>
        <position position="74"/>
    </location>
</feature>
<dbReference type="EMBL" id="CAJVQA010048078">
    <property type="protein sequence ID" value="CAG8819550.1"/>
    <property type="molecule type" value="Genomic_DNA"/>
</dbReference>
<protein>
    <submittedName>
        <fullName evidence="2">24973_t:CDS:1</fullName>
    </submittedName>
</protein>
<keyword evidence="3" id="KW-1185">Reference proteome</keyword>
<feature type="region of interest" description="Disordered" evidence="1">
    <location>
        <begin position="52"/>
        <end position="74"/>
    </location>
</feature>
<dbReference type="Proteomes" id="UP000789759">
    <property type="component" value="Unassembled WGS sequence"/>
</dbReference>
<reference evidence="2" key="1">
    <citation type="submission" date="2021-06" db="EMBL/GenBank/DDBJ databases">
        <authorList>
            <person name="Kallberg Y."/>
            <person name="Tangrot J."/>
            <person name="Rosling A."/>
        </authorList>
    </citation>
    <scope>NUCLEOTIDE SEQUENCE</scope>
    <source>
        <strain evidence="2">FL966</strain>
    </source>
</reference>
<evidence type="ECO:0000313" key="3">
    <source>
        <dbReference type="Proteomes" id="UP000789759"/>
    </source>
</evidence>
<dbReference type="AlphaFoldDB" id="A0A9N9P9T9"/>
<name>A0A9N9P9T9_9GLOM</name>